<evidence type="ECO:0000259" key="1">
    <source>
        <dbReference type="Pfam" id="PF13358"/>
    </source>
</evidence>
<keyword evidence="4" id="KW-1185">Reference proteome</keyword>
<dbReference type="STRING" id="53326.A0A016SQP3"/>
<protein>
    <recommendedName>
        <fullName evidence="5">Mos1 transposase HTH domain-containing protein</fullName>
    </recommendedName>
</protein>
<evidence type="ECO:0000313" key="3">
    <source>
        <dbReference type="EMBL" id="EYB92687.1"/>
    </source>
</evidence>
<evidence type="ECO:0000259" key="2">
    <source>
        <dbReference type="Pfam" id="PF17906"/>
    </source>
</evidence>
<dbReference type="GO" id="GO:0003676">
    <property type="term" value="F:nucleic acid binding"/>
    <property type="evidence" value="ECO:0007669"/>
    <property type="project" value="InterPro"/>
</dbReference>
<dbReference type="Gene3D" id="1.10.10.1450">
    <property type="match status" value="1"/>
</dbReference>
<dbReference type="Pfam" id="PF13358">
    <property type="entry name" value="DDE_3"/>
    <property type="match status" value="1"/>
</dbReference>
<dbReference type="Gene3D" id="3.30.420.10">
    <property type="entry name" value="Ribonuclease H-like superfamily/Ribonuclease H"/>
    <property type="match status" value="1"/>
</dbReference>
<dbReference type="AlphaFoldDB" id="A0A016SQP3"/>
<gene>
    <name evidence="3" type="primary">Acey_s0191.g1317</name>
    <name evidence="3" type="ORF">Y032_0191g1317</name>
</gene>
<evidence type="ECO:0000313" key="4">
    <source>
        <dbReference type="Proteomes" id="UP000024635"/>
    </source>
</evidence>
<accession>A0A016SQP3</accession>
<feature type="domain" description="Mos1 transposase HTH" evidence="2">
    <location>
        <begin position="365"/>
        <end position="409"/>
    </location>
</feature>
<dbReference type="InterPro" id="IPR036397">
    <property type="entry name" value="RNaseH_sf"/>
</dbReference>
<comment type="caution">
    <text evidence="3">The sequence shown here is derived from an EMBL/GenBank/DDBJ whole genome shotgun (WGS) entry which is preliminary data.</text>
</comment>
<dbReference type="InterPro" id="IPR041426">
    <property type="entry name" value="Mos1_HTH"/>
</dbReference>
<reference evidence="4" key="1">
    <citation type="journal article" date="2015" name="Nat. Genet.">
        <title>The genome and transcriptome of the zoonotic hookworm Ancylostoma ceylanicum identify infection-specific gene families.</title>
        <authorList>
            <person name="Schwarz E.M."/>
            <person name="Hu Y."/>
            <person name="Antoshechkin I."/>
            <person name="Miller M.M."/>
            <person name="Sternberg P.W."/>
            <person name="Aroian R.V."/>
        </authorList>
    </citation>
    <scope>NUCLEOTIDE SEQUENCE</scope>
    <source>
        <strain evidence="4">HY135</strain>
    </source>
</reference>
<evidence type="ECO:0008006" key="5">
    <source>
        <dbReference type="Google" id="ProtNLM"/>
    </source>
</evidence>
<dbReference type="PANTHER" id="PTHR46060">
    <property type="entry name" value="MARINER MOS1 TRANSPOSASE-LIKE PROTEIN"/>
    <property type="match status" value="1"/>
</dbReference>
<dbReference type="PANTHER" id="PTHR46060:SF1">
    <property type="entry name" value="MARINER MOS1 TRANSPOSASE-LIKE PROTEIN"/>
    <property type="match status" value="1"/>
</dbReference>
<dbReference type="Proteomes" id="UP000024635">
    <property type="component" value="Unassembled WGS sequence"/>
</dbReference>
<sequence>MVNALKYPNSPFTLHPSVCLPIRPVCTIEITQGKGVDGHANYGHIDDTGLQRSASKNLCPRAPDVMTRNPYQLLGARSLSSARRGGLKEVLLPILVGVSLGYVLGVTFSLEETDSEDHLVQVEHDVPESTLFFLRCIIIVGPGAKKALSFMTAIRDTYGSACNQTIYYTSSEEIKKKAADQYVVLVDSKANAFFWNHFKFALEDSAQVPAQWTFVGDEQVFLSVPNLRKLVRTVSHKRPIMFGRIFVQRSILYYIFPFLQPERISVQSGMVLTTAAIKKLSGCKGYFLPRATESTLFACAKEVGIKMVDPVDEVGMWLLAYRGIKKFPALTCSHSLFSKLWVRSCSTNPLNLVMVDGQEMRFKQRAVVKFLFHEEIPANEIHIRLQNVYKEEALSYSQVKFWTAEFRRGRKSINDEERWGRPANATSEQNAAAVEKMVLQNRRISIAEIMKDLGLSYGTVENILTERLRMSKVTARWVPKTLSAFEKKCRVEHSNEILRSFQNSGEEFLQRVVTGDELWIHHYDPESQEQSRKVEACRLSETSETADGTHGREENATITGHYYANLLFQLREAIKEKRRGKVTRGILLLQDNAPVHRSKVAVAAARACGFELLSHPPYSPDLAPSVYFLFGNLKQHLRETRFRDENELKSAVESFFDSCDKNFFLNGLKNLKSRYEKCIDVGGAYI</sequence>
<organism evidence="3 4">
    <name type="scientific">Ancylostoma ceylanicum</name>
    <dbReference type="NCBI Taxonomy" id="53326"/>
    <lineage>
        <taxon>Eukaryota</taxon>
        <taxon>Metazoa</taxon>
        <taxon>Ecdysozoa</taxon>
        <taxon>Nematoda</taxon>
        <taxon>Chromadorea</taxon>
        <taxon>Rhabditida</taxon>
        <taxon>Rhabditina</taxon>
        <taxon>Rhabditomorpha</taxon>
        <taxon>Strongyloidea</taxon>
        <taxon>Ancylostomatidae</taxon>
        <taxon>Ancylostomatinae</taxon>
        <taxon>Ancylostoma</taxon>
    </lineage>
</organism>
<dbReference type="Gene3D" id="3.90.550.50">
    <property type="match status" value="1"/>
</dbReference>
<dbReference type="InterPro" id="IPR052709">
    <property type="entry name" value="Transposase-MT_Hybrid"/>
</dbReference>
<dbReference type="OrthoDB" id="5818856at2759"/>
<feature type="domain" description="Tc1-like transposase DDE" evidence="1">
    <location>
        <begin position="557"/>
        <end position="649"/>
    </location>
</feature>
<dbReference type="InterPro" id="IPR038717">
    <property type="entry name" value="Tc1-like_DDE_dom"/>
</dbReference>
<proteinExistence type="predicted"/>
<dbReference type="Pfam" id="PF17906">
    <property type="entry name" value="HTH_48"/>
    <property type="match status" value="1"/>
</dbReference>
<name>A0A016SQP3_9BILA</name>
<dbReference type="EMBL" id="JARK01001527">
    <property type="protein sequence ID" value="EYB92687.1"/>
    <property type="molecule type" value="Genomic_DNA"/>
</dbReference>